<accession>A0ABX5QD26</accession>
<sequence length="183" mass="19219">MSKRARQKTDPTAVVMVRIVVAEDGTLSVTVDGAPYLPPEFSPPWRRSAYPHIVDAISQHTGHTLRVDVIEIDGRVITDYRTPPKPRPVSPDPVAAPVVAAAQPSAPQPAAPVEAVPRFAQLAGSGFVPGEDVAVAVIISHTETAPNGIARALIDSRHLAACPTGEAILVGRISGTLVLGRPE</sequence>
<evidence type="ECO:0000313" key="2">
    <source>
        <dbReference type="Proteomes" id="UP000285768"/>
    </source>
</evidence>
<dbReference type="EMBL" id="CP035037">
    <property type="protein sequence ID" value="QAB16918.1"/>
    <property type="molecule type" value="Genomic_DNA"/>
</dbReference>
<name>A0ABX5QD26_9MICO</name>
<gene>
    <name evidence="1" type="ORF">Leucomu_02345</name>
</gene>
<organism evidence="1 2">
    <name type="scientific">Leucobacter muris</name>
    <dbReference type="NCBI Taxonomy" id="1935379"/>
    <lineage>
        <taxon>Bacteria</taxon>
        <taxon>Bacillati</taxon>
        <taxon>Actinomycetota</taxon>
        <taxon>Actinomycetes</taxon>
        <taxon>Micrococcales</taxon>
        <taxon>Microbacteriaceae</taxon>
        <taxon>Leucobacter</taxon>
    </lineage>
</organism>
<dbReference type="RefSeq" id="WP_128386214.1">
    <property type="nucleotide sequence ID" value="NZ_CP035037.1"/>
</dbReference>
<protein>
    <submittedName>
        <fullName evidence="1">Uncharacterized protein</fullName>
    </submittedName>
</protein>
<reference evidence="1 2" key="1">
    <citation type="submission" date="2019-01" db="EMBL/GenBank/DDBJ databases">
        <title>Leucobacter muris sp. nov. isolated from the nose of a laboratory mouse.</title>
        <authorList>
            <person name="Benga L."/>
            <person name="Sproeer C."/>
            <person name="Schumann P."/>
            <person name="Verbarg S."/>
            <person name="Bunk B."/>
            <person name="Engelhardt E."/>
            <person name="Benten P.M."/>
            <person name="Sager M."/>
        </authorList>
    </citation>
    <scope>NUCLEOTIDE SEQUENCE [LARGE SCALE GENOMIC DNA]</scope>
    <source>
        <strain evidence="1 2">DSM 101948</strain>
    </source>
</reference>
<keyword evidence="2" id="KW-1185">Reference proteome</keyword>
<dbReference type="Proteomes" id="UP000285768">
    <property type="component" value="Chromosome"/>
</dbReference>
<proteinExistence type="predicted"/>
<evidence type="ECO:0000313" key="1">
    <source>
        <dbReference type="EMBL" id="QAB16918.1"/>
    </source>
</evidence>